<dbReference type="OrthoDB" id="6153729at2759"/>
<dbReference type="Proteomes" id="UP000245119">
    <property type="component" value="Linkage Group LG2"/>
</dbReference>
<keyword evidence="1" id="KW-0472">Membrane</keyword>
<protein>
    <submittedName>
        <fullName evidence="2">Uncharacterized protein</fullName>
    </submittedName>
</protein>
<reference evidence="2 3" key="1">
    <citation type="submission" date="2018-04" db="EMBL/GenBank/DDBJ databases">
        <title>The genome of golden apple snail Pomacea canaliculata provides insight into stress tolerance and invasive adaptation.</title>
        <authorList>
            <person name="Liu C."/>
            <person name="Liu B."/>
            <person name="Ren Y."/>
            <person name="Zhang Y."/>
            <person name="Wang H."/>
            <person name="Li S."/>
            <person name="Jiang F."/>
            <person name="Yin L."/>
            <person name="Zhang G."/>
            <person name="Qian W."/>
            <person name="Fan W."/>
        </authorList>
    </citation>
    <scope>NUCLEOTIDE SEQUENCE [LARGE SCALE GENOMIC DNA]</scope>
    <source>
        <strain evidence="2">SZHN2017</strain>
        <tissue evidence="2">Muscle</tissue>
    </source>
</reference>
<evidence type="ECO:0000313" key="3">
    <source>
        <dbReference type="Proteomes" id="UP000245119"/>
    </source>
</evidence>
<keyword evidence="1" id="KW-1133">Transmembrane helix</keyword>
<organism evidence="2 3">
    <name type="scientific">Pomacea canaliculata</name>
    <name type="common">Golden apple snail</name>
    <dbReference type="NCBI Taxonomy" id="400727"/>
    <lineage>
        <taxon>Eukaryota</taxon>
        <taxon>Metazoa</taxon>
        <taxon>Spiralia</taxon>
        <taxon>Lophotrochozoa</taxon>
        <taxon>Mollusca</taxon>
        <taxon>Gastropoda</taxon>
        <taxon>Caenogastropoda</taxon>
        <taxon>Architaenioglossa</taxon>
        <taxon>Ampullarioidea</taxon>
        <taxon>Ampullariidae</taxon>
        <taxon>Pomacea</taxon>
    </lineage>
</organism>
<gene>
    <name evidence="2" type="ORF">C0Q70_03865</name>
</gene>
<feature type="transmembrane region" description="Helical" evidence="1">
    <location>
        <begin position="161"/>
        <end position="180"/>
    </location>
</feature>
<accession>A0A2T7PTX5</accession>
<dbReference type="AlphaFoldDB" id="A0A2T7PTX5"/>
<evidence type="ECO:0000256" key="1">
    <source>
        <dbReference type="SAM" id="Phobius"/>
    </source>
</evidence>
<evidence type="ECO:0000313" key="2">
    <source>
        <dbReference type="EMBL" id="PVD36875.1"/>
    </source>
</evidence>
<proteinExistence type="predicted"/>
<sequence length="181" mass="20046">MFLTLDVFSPPGGLRCIQCVDQKEGQPCQSDYMKLVNATKGLGHEYLVKNCSEEYNQTFCMIETYYSGGEVKSFMRDCSDGKTFSFTDEVKFPRLLQVKGDNFTTCSYRLTANFHVCLSLCESDFCNAPRAPPPNETCNGTDNATCSARSLVLGFLPGVPLFSHVFVLPLLAFALSLLVVN</sequence>
<dbReference type="EMBL" id="PZQS01000002">
    <property type="protein sequence ID" value="PVD36875.1"/>
    <property type="molecule type" value="Genomic_DNA"/>
</dbReference>
<keyword evidence="3" id="KW-1185">Reference proteome</keyword>
<comment type="caution">
    <text evidence="2">The sequence shown here is derived from an EMBL/GenBank/DDBJ whole genome shotgun (WGS) entry which is preliminary data.</text>
</comment>
<name>A0A2T7PTX5_POMCA</name>
<keyword evidence="1" id="KW-0812">Transmembrane</keyword>